<reference evidence="2" key="1">
    <citation type="submission" date="2022-03" db="EMBL/GenBank/DDBJ databases">
        <authorList>
            <person name="Lindestad O."/>
        </authorList>
    </citation>
    <scope>NUCLEOTIDE SEQUENCE</scope>
</reference>
<feature type="chain" id="PRO_5035759530" evidence="1">
    <location>
        <begin position="28"/>
        <end position="82"/>
    </location>
</feature>
<evidence type="ECO:0000313" key="2">
    <source>
        <dbReference type="EMBL" id="CAH2242856.1"/>
    </source>
</evidence>
<comment type="caution">
    <text evidence="2">The sequence shown here is derived from an EMBL/GenBank/DDBJ whole genome shotgun (WGS) entry which is preliminary data.</text>
</comment>
<evidence type="ECO:0000256" key="1">
    <source>
        <dbReference type="SAM" id="SignalP"/>
    </source>
</evidence>
<keyword evidence="3" id="KW-1185">Reference proteome</keyword>
<dbReference type="EMBL" id="CAKXAJ010025706">
    <property type="protein sequence ID" value="CAH2242856.1"/>
    <property type="molecule type" value="Genomic_DNA"/>
</dbReference>
<sequence length="82" mass="8245">MSTIVEAKPSPWRNLLFLFYPLTSTSGHSGQWWCGQQGGGYNGGGGGGGGNGGGCGRGGCGGGTTNNIGNGRHNINTVHMYG</sequence>
<keyword evidence="1" id="KW-0732">Signal</keyword>
<dbReference type="AlphaFoldDB" id="A0A8S4S097"/>
<accession>A0A8S4S097</accession>
<organism evidence="2 3">
    <name type="scientific">Pararge aegeria aegeria</name>
    <dbReference type="NCBI Taxonomy" id="348720"/>
    <lineage>
        <taxon>Eukaryota</taxon>
        <taxon>Metazoa</taxon>
        <taxon>Ecdysozoa</taxon>
        <taxon>Arthropoda</taxon>
        <taxon>Hexapoda</taxon>
        <taxon>Insecta</taxon>
        <taxon>Pterygota</taxon>
        <taxon>Neoptera</taxon>
        <taxon>Endopterygota</taxon>
        <taxon>Lepidoptera</taxon>
        <taxon>Glossata</taxon>
        <taxon>Ditrysia</taxon>
        <taxon>Papilionoidea</taxon>
        <taxon>Nymphalidae</taxon>
        <taxon>Satyrinae</taxon>
        <taxon>Satyrini</taxon>
        <taxon>Parargina</taxon>
        <taxon>Pararge</taxon>
    </lineage>
</organism>
<protein>
    <submittedName>
        <fullName evidence="2">Jg26490 protein</fullName>
    </submittedName>
</protein>
<evidence type="ECO:0000313" key="3">
    <source>
        <dbReference type="Proteomes" id="UP000838756"/>
    </source>
</evidence>
<proteinExistence type="predicted"/>
<dbReference type="Proteomes" id="UP000838756">
    <property type="component" value="Unassembled WGS sequence"/>
</dbReference>
<name>A0A8S4S097_9NEOP</name>
<gene>
    <name evidence="2" type="primary">jg26490</name>
    <name evidence="2" type="ORF">PAEG_LOCUS19086</name>
</gene>
<feature type="signal peptide" evidence="1">
    <location>
        <begin position="1"/>
        <end position="27"/>
    </location>
</feature>